<reference evidence="2 3" key="1">
    <citation type="submission" date="2017-06" db="EMBL/GenBank/DDBJ databases">
        <title>Global population genomics of the pathogenic fungus Cryptococcus neoformans var. grubii.</title>
        <authorList>
            <person name="Cuomo C."/>
            <person name="Litvintseva A."/>
            <person name="Chen Y."/>
            <person name="Young S."/>
            <person name="Zeng Q."/>
            <person name="Chapman S."/>
            <person name="Gujja S."/>
            <person name="Saif S."/>
            <person name="Birren B."/>
        </authorList>
    </citation>
    <scope>NUCLEOTIDE SEQUENCE [LARGE SCALE GENOMIC DNA]</scope>
    <source>
        <strain evidence="2 3">Tu259-1</strain>
    </source>
</reference>
<feature type="region of interest" description="Disordered" evidence="1">
    <location>
        <begin position="1"/>
        <end position="54"/>
    </location>
</feature>
<organism evidence="2 3">
    <name type="scientific">Cryptococcus neoformans Tu259-1</name>
    <dbReference type="NCBI Taxonomy" id="1230072"/>
    <lineage>
        <taxon>Eukaryota</taxon>
        <taxon>Fungi</taxon>
        <taxon>Dikarya</taxon>
        <taxon>Basidiomycota</taxon>
        <taxon>Agaricomycotina</taxon>
        <taxon>Tremellomycetes</taxon>
        <taxon>Tremellales</taxon>
        <taxon>Cryptococcaceae</taxon>
        <taxon>Cryptococcus</taxon>
        <taxon>Cryptococcus neoformans species complex</taxon>
    </lineage>
</organism>
<evidence type="ECO:0000313" key="3">
    <source>
        <dbReference type="Proteomes" id="UP000199727"/>
    </source>
</evidence>
<feature type="compositionally biased region" description="Basic and acidic residues" evidence="1">
    <location>
        <begin position="301"/>
        <end position="310"/>
    </location>
</feature>
<dbReference type="AlphaFoldDB" id="A0A854QPS9"/>
<name>A0A854QPS9_CRYNE</name>
<sequence>MPSSSPTPSIPNPPTEKSQTARRHEKTANVTLGPYTASSSLRAHNKKPPAAPAAELPPHLFCVTLTPPCHVPPPIKKARSKTRDSLDIFRRKRNKEHYNGCREEEKKNVTICTSKQEDEEEEEEEEAVSATWGNWSYTMSPVSLLTHLANEFMDKDKCPSPSPSRNSTRHIQSRQDDYARVQGRGRRRQRNRSPSLRLNTSSESAQGRRWRQATGLGTDGPGMARVKEKEKEMQVGKVGRISSSSSSSSSSNGGNESITHEYLKVFENDQDDEGPERYGAGYEGNKIIPDPDAESPEEWEWDRLLEEMEK</sequence>
<gene>
    <name evidence="2" type="ORF">C361_01234</name>
</gene>
<feature type="region of interest" description="Disordered" evidence="1">
    <location>
        <begin position="153"/>
        <end position="310"/>
    </location>
</feature>
<dbReference type="OrthoDB" id="2576628at2759"/>
<comment type="caution">
    <text evidence="2">The sequence shown here is derived from an EMBL/GenBank/DDBJ whole genome shotgun (WGS) entry which is preliminary data.</text>
</comment>
<feature type="compositionally biased region" description="Basic and acidic residues" evidence="1">
    <location>
        <begin position="258"/>
        <end position="267"/>
    </location>
</feature>
<feature type="compositionally biased region" description="Low complexity" evidence="1">
    <location>
        <begin position="242"/>
        <end position="251"/>
    </location>
</feature>
<feature type="compositionally biased region" description="Acidic residues" evidence="1">
    <location>
        <begin position="117"/>
        <end position="127"/>
    </location>
</feature>
<feature type="compositionally biased region" description="Acidic residues" evidence="1">
    <location>
        <begin position="291"/>
        <end position="300"/>
    </location>
</feature>
<dbReference type="EMBL" id="AMKT01000024">
    <property type="protein sequence ID" value="OXG26475.1"/>
    <property type="molecule type" value="Genomic_DNA"/>
</dbReference>
<dbReference type="Proteomes" id="UP000199727">
    <property type="component" value="Unassembled WGS sequence"/>
</dbReference>
<accession>A0A854QPS9</accession>
<proteinExistence type="predicted"/>
<evidence type="ECO:0000256" key="1">
    <source>
        <dbReference type="SAM" id="MobiDB-lite"/>
    </source>
</evidence>
<evidence type="ECO:0000313" key="2">
    <source>
        <dbReference type="EMBL" id="OXG26475.1"/>
    </source>
</evidence>
<feature type="compositionally biased region" description="Basic and acidic residues" evidence="1">
    <location>
        <begin position="225"/>
        <end position="234"/>
    </location>
</feature>
<feature type="region of interest" description="Disordered" evidence="1">
    <location>
        <begin position="100"/>
        <end position="131"/>
    </location>
</feature>
<protein>
    <submittedName>
        <fullName evidence="2">Uncharacterized protein</fullName>
    </submittedName>
</protein>